<name>J9Z8Z8_LEPFM</name>
<evidence type="ECO:0000313" key="2">
    <source>
        <dbReference type="Proteomes" id="UP000006177"/>
    </source>
</evidence>
<dbReference type="HOGENOM" id="CLU_3201557_0_0_0"/>
<dbReference type="KEGG" id="lfi:LFML04_0751"/>
<protein>
    <submittedName>
        <fullName evidence="1">Uncharacterized protein</fullName>
    </submittedName>
</protein>
<gene>
    <name evidence="1" type="ordered locus">LFML04_0751</name>
</gene>
<organism evidence="1 2">
    <name type="scientific">Leptospirillum ferriphilum (strain ML-04)</name>
    <dbReference type="NCBI Taxonomy" id="1048260"/>
    <lineage>
        <taxon>Bacteria</taxon>
        <taxon>Pseudomonadati</taxon>
        <taxon>Nitrospirota</taxon>
        <taxon>Nitrospiria</taxon>
        <taxon>Nitrospirales</taxon>
        <taxon>Nitrospiraceae</taxon>
        <taxon>Leptospirillum</taxon>
    </lineage>
</organism>
<accession>J9Z8Z8</accession>
<evidence type="ECO:0000313" key="1">
    <source>
        <dbReference type="EMBL" id="AFS52985.1"/>
    </source>
</evidence>
<dbReference type="STRING" id="1048260.LFML04_0751"/>
<dbReference type="AlphaFoldDB" id="J9Z8Z8"/>
<dbReference type="EMBL" id="CP002919">
    <property type="protein sequence ID" value="AFS52985.1"/>
    <property type="molecule type" value="Genomic_DNA"/>
</dbReference>
<dbReference type="Proteomes" id="UP000006177">
    <property type="component" value="Chromosome"/>
</dbReference>
<reference evidence="1 2" key="1">
    <citation type="journal article" date="2011" name="J. Microbiol.">
        <title>Complete genome of Leptospirillum ferriphilum ML-04 provides insight into its physiology and environmental adaptation.</title>
        <authorList>
            <person name="Mi S."/>
            <person name="Song J."/>
            <person name="Lin J."/>
            <person name="Che Y."/>
            <person name="Zheng H."/>
            <person name="Lin J."/>
        </authorList>
    </citation>
    <scope>NUCLEOTIDE SEQUENCE [LARGE SCALE GENOMIC DNA]</scope>
    <source>
        <strain evidence="1 2">ML-04</strain>
    </source>
</reference>
<proteinExistence type="predicted"/>
<sequence length="45" mass="5377">MRHWSLFWRAGGGPFRPGFCRGRSSCFMEKPSMHEKHDERISRKP</sequence>